<dbReference type="Proteomes" id="UP000746471">
    <property type="component" value="Unassembled WGS sequence"/>
</dbReference>
<dbReference type="RefSeq" id="WP_213236299.1">
    <property type="nucleotide sequence ID" value="NZ_JAHBCL010000010.1"/>
</dbReference>
<reference evidence="2 3" key="1">
    <citation type="submission" date="2021-05" db="EMBL/GenBank/DDBJ databases">
        <title>Fusibacter ferrireducens sp. nov., an anaerobic, sulfur- and Fe-reducing bacterium isolated from the mangrove sediment.</title>
        <authorList>
            <person name="Qiu D."/>
        </authorList>
    </citation>
    <scope>NUCLEOTIDE SEQUENCE [LARGE SCALE GENOMIC DNA]</scope>
    <source>
        <strain evidence="2 3">DSM 12116</strain>
    </source>
</reference>
<protein>
    <submittedName>
        <fullName evidence="2">Glycerophosphodiester phosphodiesterase</fullName>
    </submittedName>
</protein>
<organism evidence="2 3">
    <name type="scientific">Fusibacter paucivorans</name>
    <dbReference type="NCBI Taxonomy" id="76009"/>
    <lineage>
        <taxon>Bacteria</taxon>
        <taxon>Bacillati</taxon>
        <taxon>Bacillota</taxon>
        <taxon>Clostridia</taxon>
        <taxon>Eubacteriales</taxon>
        <taxon>Eubacteriales Family XII. Incertae Sedis</taxon>
        <taxon>Fusibacter</taxon>
    </lineage>
</organism>
<sequence length="244" mass="27417">MDTKVIAHRGAHEHYTENTLEAFELALEQGADGIELDVHFSKDGVLMVYHDFELSRLTPVKGLISDYTCDTLQSIMLWGHSKIPTLEEVLLLLYQYGKKRTSPLLLNVELKAGHRMYPSIETRVVTLCEQYLSREQIIYSSFDHHALVALKKIAPDIRTGALTASSLYEPWHYLKTLNADFFHPNIMTLDGGELKALQENGVAVNAYTVNDPKQAKQLIHAGVSGIITDRPQTMLALKTEEVSP</sequence>
<dbReference type="InterPro" id="IPR017946">
    <property type="entry name" value="PLC-like_Pdiesterase_TIM-brl"/>
</dbReference>
<dbReference type="PANTHER" id="PTHR46211">
    <property type="entry name" value="GLYCEROPHOSPHORYL DIESTER PHOSPHODIESTERASE"/>
    <property type="match status" value="1"/>
</dbReference>
<dbReference type="InterPro" id="IPR030395">
    <property type="entry name" value="GP_PDE_dom"/>
</dbReference>
<keyword evidence="3" id="KW-1185">Reference proteome</keyword>
<dbReference type="Gene3D" id="3.20.20.190">
    <property type="entry name" value="Phosphatidylinositol (PI) phosphodiesterase"/>
    <property type="match status" value="1"/>
</dbReference>
<dbReference type="EMBL" id="JAHBCL010000010">
    <property type="protein sequence ID" value="MBS7526441.1"/>
    <property type="molecule type" value="Genomic_DNA"/>
</dbReference>
<accession>A0ABS5PPD2</accession>
<dbReference type="PROSITE" id="PS50007">
    <property type="entry name" value="PIPLC_X_DOMAIN"/>
    <property type="match status" value="1"/>
</dbReference>
<gene>
    <name evidence="2" type="ORF">KHM83_07105</name>
</gene>
<dbReference type="Pfam" id="PF03009">
    <property type="entry name" value="GDPD"/>
    <property type="match status" value="1"/>
</dbReference>
<evidence type="ECO:0000313" key="2">
    <source>
        <dbReference type="EMBL" id="MBS7526441.1"/>
    </source>
</evidence>
<dbReference type="PANTHER" id="PTHR46211:SF1">
    <property type="entry name" value="GLYCEROPHOSPHODIESTER PHOSPHODIESTERASE, CYTOPLASMIC"/>
    <property type="match status" value="1"/>
</dbReference>
<comment type="caution">
    <text evidence="2">The sequence shown here is derived from an EMBL/GenBank/DDBJ whole genome shotgun (WGS) entry which is preliminary data.</text>
</comment>
<name>A0ABS5PPD2_9FIRM</name>
<evidence type="ECO:0000313" key="3">
    <source>
        <dbReference type="Proteomes" id="UP000746471"/>
    </source>
</evidence>
<evidence type="ECO:0000259" key="1">
    <source>
        <dbReference type="PROSITE" id="PS51704"/>
    </source>
</evidence>
<dbReference type="SUPFAM" id="SSF51695">
    <property type="entry name" value="PLC-like phosphodiesterases"/>
    <property type="match status" value="1"/>
</dbReference>
<feature type="domain" description="GP-PDE" evidence="1">
    <location>
        <begin position="3"/>
        <end position="238"/>
    </location>
</feature>
<proteinExistence type="predicted"/>
<dbReference type="PROSITE" id="PS51704">
    <property type="entry name" value="GP_PDE"/>
    <property type="match status" value="1"/>
</dbReference>